<organism evidence="6">
    <name type="scientific">Drosophila melanogaster</name>
    <name type="common">Fruit fly</name>
    <dbReference type="NCBI Taxonomy" id="7227"/>
    <lineage>
        <taxon>Eukaryota</taxon>
        <taxon>Metazoa</taxon>
        <taxon>Ecdysozoa</taxon>
        <taxon>Arthropoda</taxon>
        <taxon>Hexapoda</taxon>
        <taxon>Insecta</taxon>
        <taxon>Pterygota</taxon>
        <taxon>Neoptera</taxon>
        <taxon>Endopterygota</taxon>
        <taxon>Diptera</taxon>
        <taxon>Brachycera</taxon>
        <taxon>Muscomorpha</taxon>
        <taxon>Ephydroidea</taxon>
        <taxon>Drosophilidae</taxon>
        <taxon>Drosophila</taxon>
        <taxon>Sophophora</taxon>
    </lineage>
</organism>
<feature type="compositionally biased region" description="Polar residues" evidence="4">
    <location>
        <begin position="477"/>
        <end position="489"/>
    </location>
</feature>
<dbReference type="Bgee" id="FBgn0005536">
    <property type="expression patterns" value="Expressed in visceral muscle cell in digestive tract and 285 other cell types or tissues"/>
</dbReference>
<feature type="region of interest" description="Disordered" evidence="4">
    <location>
        <begin position="1"/>
        <end position="112"/>
    </location>
</feature>
<feature type="compositionally biased region" description="Low complexity" evidence="4">
    <location>
        <begin position="159"/>
        <end position="181"/>
    </location>
</feature>
<feature type="compositionally biased region" description="Acidic residues" evidence="4">
    <location>
        <begin position="444"/>
        <end position="456"/>
    </location>
</feature>
<feature type="compositionally biased region" description="Basic and acidic residues" evidence="4">
    <location>
        <begin position="292"/>
        <end position="301"/>
    </location>
</feature>
<feature type="compositionally biased region" description="Low complexity" evidence="4">
    <location>
        <begin position="190"/>
        <end position="227"/>
    </location>
</feature>
<dbReference type="EMBL" id="BT125704">
    <property type="protein sequence ID" value="ADO33195.1"/>
    <property type="molecule type" value="mRNA"/>
</dbReference>
<reference evidence="6" key="1">
    <citation type="submission" date="2010-10" db="EMBL/GenBank/DDBJ databases">
        <authorList>
            <person name="Carlson J."/>
            <person name="Booth B."/>
            <person name="Frise E."/>
            <person name="Sandler J."/>
            <person name="Wan K."/>
            <person name="Yu C."/>
            <person name="Celniker S."/>
        </authorList>
    </citation>
    <scope>NUCLEOTIDE SEQUENCE</scope>
</reference>
<feature type="compositionally biased region" description="Basic and acidic residues" evidence="4">
    <location>
        <begin position="34"/>
        <end position="62"/>
    </location>
</feature>
<feature type="compositionally biased region" description="Basic and acidic residues" evidence="4">
    <location>
        <begin position="71"/>
        <end position="82"/>
    </location>
</feature>
<feature type="region of interest" description="Disordered" evidence="4">
    <location>
        <begin position="586"/>
        <end position="626"/>
    </location>
</feature>
<dbReference type="PANTHER" id="PTHR24179:SF21">
    <property type="entry name" value="MYOSIN BINDING SUBUNIT, ISOFORM O"/>
    <property type="match status" value="1"/>
</dbReference>
<feature type="coiled-coil region" evidence="3">
    <location>
        <begin position="895"/>
        <end position="947"/>
    </location>
</feature>
<gene>
    <name evidence="6" type="primary">Mbs-RA</name>
</gene>
<evidence type="ECO:0000256" key="1">
    <source>
        <dbReference type="ARBA" id="ARBA00022473"/>
    </source>
</evidence>
<dbReference type="PeptideAtlas" id="E3CTN8"/>
<feature type="compositionally biased region" description="Polar residues" evidence="4">
    <location>
        <begin position="702"/>
        <end position="711"/>
    </location>
</feature>
<protein>
    <submittedName>
        <fullName evidence="6">MIP27266p</fullName>
    </submittedName>
</protein>
<accession>E3CTN8</accession>
<feature type="region of interest" description="Disordered" evidence="4">
    <location>
        <begin position="335"/>
        <end position="574"/>
    </location>
</feature>
<evidence type="ECO:0000313" key="6">
    <source>
        <dbReference type="EMBL" id="ADO33195.1"/>
    </source>
</evidence>
<feature type="compositionally biased region" description="Polar residues" evidence="4">
    <location>
        <begin position="1"/>
        <end position="31"/>
    </location>
</feature>
<feature type="compositionally biased region" description="Basic and acidic residues" evidence="4">
    <location>
        <begin position="760"/>
        <end position="772"/>
    </location>
</feature>
<feature type="compositionally biased region" description="Polar residues" evidence="4">
    <location>
        <begin position="418"/>
        <end position="432"/>
    </location>
</feature>
<dbReference type="VEuPathDB" id="VectorBase:FBgn0005536"/>
<feature type="region of interest" description="Disordered" evidence="4">
    <location>
        <begin position="274"/>
        <end position="318"/>
    </location>
</feature>
<dbReference type="InterPro" id="IPR031775">
    <property type="entry name" value="PRKG1_interact"/>
</dbReference>
<feature type="compositionally biased region" description="Low complexity" evidence="4">
    <location>
        <begin position="339"/>
        <end position="373"/>
    </location>
</feature>
<keyword evidence="1" id="KW-0217">Developmental protein</keyword>
<feature type="domain" description="cGMP-dependent protein kinase interacting" evidence="5">
    <location>
        <begin position="857"/>
        <end position="953"/>
    </location>
</feature>
<dbReference type="Pfam" id="PF15898">
    <property type="entry name" value="PRKG1_interact"/>
    <property type="match status" value="1"/>
</dbReference>
<evidence type="ECO:0000256" key="2">
    <source>
        <dbReference type="ARBA" id="ARBA00022737"/>
    </source>
</evidence>
<keyword evidence="3" id="KW-0175">Coiled coil</keyword>
<feature type="region of interest" description="Disordered" evidence="4">
    <location>
        <begin position="683"/>
        <end position="855"/>
    </location>
</feature>
<dbReference type="AlphaFoldDB" id="E3CTN8"/>
<evidence type="ECO:0000256" key="4">
    <source>
        <dbReference type="SAM" id="MobiDB-lite"/>
    </source>
</evidence>
<feature type="compositionally biased region" description="Basic and acidic residues" evidence="4">
    <location>
        <begin position="812"/>
        <end position="825"/>
    </location>
</feature>
<dbReference type="CDD" id="cd21930">
    <property type="entry name" value="IPD_PPP1R12"/>
    <property type="match status" value="1"/>
</dbReference>
<evidence type="ECO:0000259" key="5">
    <source>
        <dbReference type="Pfam" id="PF15898"/>
    </source>
</evidence>
<feature type="compositionally biased region" description="Low complexity" evidence="4">
    <location>
        <begin position="827"/>
        <end position="846"/>
    </location>
</feature>
<dbReference type="Gene3D" id="6.10.140.390">
    <property type="match status" value="1"/>
</dbReference>
<feature type="compositionally biased region" description="Basic residues" evidence="4">
    <location>
        <begin position="779"/>
        <end position="788"/>
    </location>
</feature>
<evidence type="ECO:0000256" key="3">
    <source>
        <dbReference type="SAM" id="Coils"/>
    </source>
</evidence>
<name>E3CTN8_DROME</name>
<feature type="region of interest" description="Disordered" evidence="4">
    <location>
        <begin position="159"/>
        <end position="227"/>
    </location>
</feature>
<feature type="compositionally biased region" description="Basic and acidic residues" evidence="4">
    <location>
        <begin position="497"/>
        <end position="510"/>
    </location>
</feature>
<feature type="compositionally biased region" description="Pro residues" evidence="4">
    <location>
        <begin position="385"/>
        <end position="397"/>
    </location>
</feature>
<feature type="compositionally biased region" description="Gly residues" evidence="4">
    <location>
        <begin position="592"/>
        <end position="609"/>
    </location>
</feature>
<feature type="compositionally biased region" description="Low complexity" evidence="4">
    <location>
        <begin position="720"/>
        <end position="759"/>
    </location>
</feature>
<feature type="compositionally biased region" description="Low complexity" evidence="4">
    <location>
        <begin position="610"/>
        <end position="619"/>
    </location>
</feature>
<proteinExistence type="evidence at transcript level"/>
<keyword evidence="2" id="KW-0677">Repeat</keyword>
<sequence>MHRCGRSQNSQIPGRTAGQQTQKRRPSSQIRISDAMENHVEKTPTKLVRVEVRTDATKDAENVKPNQQIHAVEHPVEEEAPWRRKLPRTPSDSPTNNQVPDRELGTNSSETANDVILRRTQSFENDQKFYQKYNELRARIKANSCPILPANANANAAAANKSNNNNNLSSNNYHNNNNNNNKSDLLLGYAAGTTTTTSTPTTTTTTTSSTFNNTHSNTNNTSTTQQQPAAAAAASAANQLYSVQRSASLKDNSMYYRKPTVTIATSTAATAINSPSTTVQTPPIRRSFVPPVRDEESETQRKAHAKRVRETRRSTQGVTLDEIKSAEELVKKKNMGMANNNNNNNISTTTTNTISNSGNETSSASSTSAPTPSILGSNEQQDELQPPPPPTTPPPAVIPTTTTATDETEIEEVVSSPPAGQSQNDTTASFTLSAPVRRSLSTEGEADANSDPEGDQDQTVVSASYTIMPRRERLPESSENVESIRSPQKTEPVAKSSSEDKSEEPPHARPTDLPLIPAPAAPSTEAIKSSSAATTPAALESPVRLRDKRGLSGSQESETKSDTASPVSSHPDFNARDSLLSLYARRTTDSSAGGGGVGGGAGVGAGGASGAATSSSTSAAERRPSWRLKFDAGSKFKLEDITSGGTYPPNNSTIIPSAPAVMAAANLSTTTGVQRRISSGPIALNASNQSLNSVGRPVSAPSEGTNNSAYVTPSARKFETNATSTGATTAATTTSNSTSNSVSATSANHTTATAPNATSNHDDKDNDKENDNRTQTVIQRRRKPKRRSTGVVHIDMDELDPERQNESSNNDNEEKEKESGSERTSRSRLGSTASTATTSESKSSSSNDKTENGDGIDYKALWEAEKLENDKLRQMLKQKDDEAVQTRATLERFANATTKNSLSELEKRERRAMERKLSELEEELKQLDAYKSDNHRLKEENAALIRVISKLSK</sequence>
<dbReference type="OrthoDB" id="19014at2759"/>
<dbReference type="ExpressionAtlas" id="E3CTN8">
    <property type="expression patterns" value="baseline and differential"/>
</dbReference>
<dbReference type="InterPro" id="IPR051226">
    <property type="entry name" value="PP1_Regulatory_Subunit"/>
</dbReference>
<dbReference type="PANTHER" id="PTHR24179">
    <property type="entry name" value="PROTEIN PHOSPHATASE 1 REGULATORY SUBUNIT 12"/>
    <property type="match status" value="1"/>
</dbReference>
<feature type="compositionally biased region" description="Polar residues" evidence="4">
    <location>
        <begin position="90"/>
        <end position="112"/>
    </location>
</feature>
<dbReference type="GO" id="GO:0019901">
    <property type="term" value="F:protein kinase binding"/>
    <property type="evidence" value="ECO:0007669"/>
    <property type="project" value="InterPro"/>
</dbReference>
<dbReference type="Gene3D" id="6.10.250.1820">
    <property type="match status" value="1"/>
</dbReference>
<feature type="compositionally biased region" description="Polar residues" evidence="4">
    <location>
        <begin position="552"/>
        <end position="568"/>
    </location>
</feature>